<feature type="binding site" evidence="8">
    <location>
        <position position="272"/>
    </location>
    <ligand>
        <name>L-glutamine</name>
        <dbReference type="ChEBI" id="CHEBI:58359"/>
    </ligand>
</feature>
<dbReference type="InterPro" id="IPR002474">
    <property type="entry name" value="CarbamoylP_synth_ssu_N"/>
</dbReference>
<dbReference type="NCBIfam" id="NF009475">
    <property type="entry name" value="PRK12838.1"/>
    <property type="match status" value="1"/>
</dbReference>
<feature type="active site" description="Nucleophile" evidence="8">
    <location>
        <position position="268"/>
    </location>
</feature>
<feature type="binding site" evidence="8">
    <location>
        <position position="45"/>
    </location>
    <ligand>
        <name>L-glutamine</name>
        <dbReference type="ChEBI" id="CHEBI:58359"/>
    </ligand>
</feature>
<gene>
    <name evidence="8 10" type="primary">carA</name>
    <name evidence="10" type="ORF">LMG7974_00412</name>
</gene>
<name>A0ABM8Q3T0_9BACT</name>
<keyword evidence="11" id="KW-1185">Reference proteome</keyword>
<dbReference type="Proteomes" id="UP000789803">
    <property type="component" value="Unassembled WGS sequence"/>
</dbReference>
<comment type="similarity">
    <text evidence="2 8">Belongs to the CarA family.</text>
</comment>
<dbReference type="InterPro" id="IPR006274">
    <property type="entry name" value="CarbamoylP_synth_ssu"/>
</dbReference>
<proteinExistence type="inferred from homology"/>
<dbReference type="Pfam" id="PF00988">
    <property type="entry name" value="CPSase_sm_chain"/>
    <property type="match status" value="1"/>
</dbReference>
<dbReference type="EC" id="6.3.5.5" evidence="8"/>
<feature type="region of interest" description="CPSase" evidence="8">
    <location>
        <begin position="1"/>
        <end position="187"/>
    </location>
</feature>
<comment type="function">
    <text evidence="8">Small subunit of the glutamine-dependent carbamoyl phosphate synthetase (CPSase). CPSase catalyzes the formation of carbamoyl phosphate from the ammonia moiety of glutamine, carbonate, and phosphate donated by ATP, constituting the first step of 2 biosynthetic pathways, one leading to arginine and/or urea and the other to pyrimidine nucleotides. The small subunit (glutamine amidotransferase) binds and cleaves glutamine to supply the large subunit with the substrate ammonia.</text>
</comment>
<keyword evidence="8" id="KW-0055">Arginine biosynthesis</keyword>
<dbReference type="NCBIfam" id="TIGR01368">
    <property type="entry name" value="CPSaseIIsmall"/>
    <property type="match status" value="1"/>
</dbReference>
<comment type="pathway">
    <text evidence="1 8">Amino-acid biosynthesis; L-arginine biosynthesis; carbamoyl phosphate from bicarbonate: step 1/1.</text>
</comment>
<evidence type="ECO:0000256" key="1">
    <source>
        <dbReference type="ARBA" id="ARBA00005077"/>
    </source>
</evidence>
<comment type="catalytic activity">
    <reaction evidence="8">
        <text>L-glutamine + H2O = L-glutamate + NH4(+)</text>
        <dbReference type="Rhea" id="RHEA:15889"/>
        <dbReference type="ChEBI" id="CHEBI:15377"/>
        <dbReference type="ChEBI" id="CHEBI:28938"/>
        <dbReference type="ChEBI" id="CHEBI:29985"/>
        <dbReference type="ChEBI" id="CHEBI:58359"/>
    </reaction>
</comment>
<keyword evidence="4 8" id="KW-0547">Nucleotide-binding</keyword>
<protein>
    <recommendedName>
        <fullName evidence="8">Carbamoyl phosphate synthase small chain</fullName>
        <ecNumber evidence="8">6.3.5.5</ecNumber>
    </recommendedName>
    <alternativeName>
        <fullName evidence="8">Carbamoyl phosphate synthetase glutamine chain</fullName>
    </alternativeName>
</protein>
<evidence type="ECO:0000256" key="5">
    <source>
        <dbReference type="ARBA" id="ARBA00022840"/>
    </source>
</evidence>
<dbReference type="PRINTS" id="PR00097">
    <property type="entry name" value="ANTSNTHASEII"/>
</dbReference>
<feature type="domain" description="Carbamoyl-phosphate synthase small subunit N-terminal" evidence="9">
    <location>
        <begin position="1"/>
        <end position="131"/>
    </location>
</feature>
<evidence type="ECO:0000313" key="11">
    <source>
        <dbReference type="Proteomes" id="UP000789803"/>
    </source>
</evidence>
<feature type="binding site" evidence="8">
    <location>
        <position position="310"/>
    </location>
    <ligand>
        <name>L-glutamine</name>
        <dbReference type="ChEBI" id="CHEBI:58359"/>
    </ligand>
</feature>
<dbReference type="SUPFAM" id="SSF52021">
    <property type="entry name" value="Carbamoyl phosphate synthetase, small subunit N-terminal domain"/>
    <property type="match status" value="1"/>
</dbReference>
<keyword evidence="3 8" id="KW-0436">Ligase</keyword>
<evidence type="ECO:0000259" key="9">
    <source>
        <dbReference type="SMART" id="SM01097"/>
    </source>
</evidence>
<keyword evidence="8" id="KW-0665">Pyrimidine biosynthesis</keyword>
<dbReference type="InterPro" id="IPR050472">
    <property type="entry name" value="Anth_synth/Amidotransfase"/>
</dbReference>
<comment type="catalytic activity">
    <reaction evidence="7 8">
        <text>hydrogencarbonate + L-glutamine + 2 ATP + H2O = carbamoyl phosphate + L-glutamate + 2 ADP + phosphate + 2 H(+)</text>
        <dbReference type="Rhea" id="RHEA:18633"/>
        <dbReference type="ChEBI" id="CHEBI:15377"/>
        <dbReference type="ChEBI" id="CHEBI:15378"/>
        <dbReference type="ChEBI" id="CHEBI:17544"/>
        <dbReference type="ChEBI" id="CHEBI:29985"/>
        <dbReference type="ChEBI" id="CHEBI:30616"/>
        <dbReference type="ChEBI" id="CHEBI:43474"/>
        <dbReference type="ChEBI" id="CHEBI:58228"/>
        <dbReference type="ChEBI" id="CHEBI:58359"/>
        <dbReference type="ChEBI" id="CHEBI:456216"/>
        <dbReference type="EC" id="6.3.5.5"/>
    </reaction>
</comment>
<evidence type="ECO:0000256" key="7">
    <source>
        <dbReference type="ARBA" id="ARBA00048816"/>
    </source>
</evidence>
<accession>A0ABM8Q3T0</accession>
<dbReference type="PRINTS" id="PR00099">
    <property type="entry name" value="CPSGATASE"/>
</dbReference>
<dbReference type="InterPro" id="IPR017926">
    <property type="entry name" value="GATASE"/>
</dbReference>
<dbReference type="Pfam" id="PF00117">
    <property type="entry name" value="GATase"/>
    <property type="match status" value="1"/>
</dbReference>
<feature type="active site" evidence="8">
    <location>
        <position position="351"/>
    </location>
</feature>
<dbReference type="HAMAP" id="MF_01209">
    <property type="entry name" value="CPSase_S_chain"/>
    <property type="match status" value="1"/>
</dbReference>
<dbReference type="InterPro" id="IPR029062">
    <property type="entry name" value="Class_I_gatase-like"/>
</dbReference>
<evidence type="ECO:0000256" key="3">
    <source>
        <dbReference type="ARBA" id="ARBA00022598"/>
    </source>
</evidence>
<dbReference type="PROSITE" id="PS51273">
    <property type="entry name" value="GATASE_TYPE_1"/>
    <property type="match status" value="1"/>
</dbReference>
<dbReference type="EMBL" id="CAJHOF010000003">
    <property type="protein sequence ID" value="CAD7287533.1"/>
    <property type="molecule type" value="Genomic_DNA"/>
</dbReference>
<evidence type="ECO:0000256" key="6">
    <source>
        <dbReference type="ARBA" id="ARBA00022962"/>
    </source>
</evidence>
<dbReference type="PRINTS" id="PR00096">
    <property type="entry name" value="GATASE"/>
</dbReference>
<feature type="binding site" evidence="8">
    <location>
        <position position="313"/>
    </location>
    <ligand>
        <name>L-glutamine</name>
        <dbReference type="ChEBI" id="CHEBI:58359"/>
    </ligand>
</feature>
<feature type="binding site" evidence="8">
    <location>
        <position position="269"/>
    </location>
    <ligand>
        <name>L-glutamine</name>
        <dbReference type="ChEBI" id="CHEBI:58359"/>
    </ligand>
</feature>
<evidence type="ECO:0000313" key="10">
    <source>
        <dbReference type="EMBL" id="CAD7287533.1"/>
    </source>
</evidence>
<sequence>MKAYIYIENGVFLEAKAFGCGGECVGEMVFNTSMTGYQEIVSDPSYAGQFVVFTMPEIGIVGCNDDDMESAKIHASSIIVRNYNDDYSNYRAKTSLSELFVSHGKFGVYDVDTRYLTKMLRDEGALMAIISTECSDKEELKKRLQNAGRIEEINYVDIVSSDTCYSHQTASWSVNEKSYKPLKKIGKKVAVIDYGVKRNILNELCEVGLDVDVYPHSVKADELIVKFKNGEINGVFLSNGPGDPKSLGNEISEIKKLILANIPIFGICLGHQLLSNAFGYETYKLKFGQHGANHPVLNMHTKTVEITTQNHNYNVPESICEVATITHRNLFDNTIEGVRYNNYPVFSVQHHPEASAGPNESKYIFKQFVEIL</sequence>
<comment type="caution">
    <text evidence="10">The sequence shown here is derived from an EMBL/GenBank/DDBJ whole genome shotgun (WGS) entry which is preliminary data.</text>
</comment>
<evidence type="ECO:0000256" key="8">
    <source>
        <dbReference type="HAMAP-Rule" id="MF_01209"/>
    </source>
</evidence>
<reference evidence="10 11" key="1">
    <citation type="submission" date="2020-11" db="EMBL/GenBank/DDBJ databases">
        <authorList>
            <person name="Peeters C."/>
        </authorList>
    </citation>
    <scope>NUCLEOTIDE SEQUENCE [LARGE SCALE GENOMIC DNA]</scope>
    <source>
        <strain evidence="10 11">LMG 7974</strain>
    </source>
</reference>
<dbReference type="InterPro" id="IPR035686">
    <property type="entry name" value="CPSase_GATase1"/>
</dbReference>
<dbReference type="GO" id="GO:0004088">
    <property type="term" value="F:carbamoyl-phosphate synthase (glutamine-hydrolyzing) activity"/>
    <property type="evidence" value="ECO:0007669"/>
    <property type="project" value="UniProtKB-EC"/>
</dbReference>
<dbReference type="PANTHER" id="PTHR43418:SF7">
    <property type="entry name" value="CARBAMOYL-PHOSPHATE SYNTHASE SMALL CHAIN"/>
    <property type="match status" value="1"/>
</dbReference>
<evidence type="ECO:0000256" key="4">
    <source>
        <dbReference type="ARBA" id="ARBA00022741"/>
    </source>
</evidence>
<dbReference type="SUPFAM" id="SSF52317">
    <property type="entry name" value="Class I glutamine amidotransferase-like"/>
    <property type="match status" value="1"/>
</dbReference>
<keyword evidence="6 8" id="KW-0315">Glutamine amidotransferase</keyword>
<keyword evidence="8" id="KW-0028">Amino-acid biosynthesis</keyword>
<dbReference type="Gene3D" id="3.40.50.880">
    <property type="match status" value="1"/>
</dbReference>
<dbReference type="Gene3D" id="3.50.30.20">
    <property type="entry name" value="Carbamoyl-phosphate synthase small subunit, N-terminal domain"/>
    <property type="match status" value="1"/>
</dbReference>
<dbReference type="CDD" id="cd01744">
    <property type="entry name" value="GATase1_CPSase"/>
    <property type="match status" value="1"/>
</dbReference>
<evidence type="ECO:0000256" key="2">
    <source>
        <dbReference type="ARBA" id="ARBA00007800"/>
    </source>
</evidence>
<dbReference type="SMART" id="SM01097">
    <property type="entry name" value="CPSase_sm_chain"/>
    <property type="match status" value="1"/>
</dbReference>
<keyword evidence="5 8" id="KW-0067">ATP-binding</keyword>
<comment type="pathway">
    <text evidence="8">Pyrimidine metabolism; UMP biosynthesis via de novo pathway; (S)-dihydroorotate from bicarbonate: step 1/3.</text>
</comment>
<feature type="binding site" evidence="8">
    <location>
        <position position="242"/>
    </location>
    <ligand>
        <name>L-glutamine</name>
        <dbReference type="ChEBI" id="CHEBI:58359"/>
    </ligand>
</feature>
<dbReference type="PANTHER" id="PTHR43418">
    <property type="entry name" value="MULTIFUNCTIONAL TRYPTOPHAN BIOSYNTHESIS PROTEIN-RELATED"/>
    <property type="match status" value="1"/>
</dbReference>
<dbReference type="RefSeq" id="WP_229932234.1">
    <property type="nucleotide sequence ID" value="NZ_CAJHOF010000003.1"/>
</dbReference>
<feature type="active site" evidence="8">
    <location>
        <position position="353"/>
    </location>
</feature>
<comment type="caution">
    <text evidence="8">Lacks conserved residue(s) required for the propagation of feature annotation.</text>
</comment>
<dbReference type="InterPro" id="IPR036480">
    <property type="entry name" value="CarbP_synth_ssu_N_sf"/>
</dbReference>
<organism evidence="10 11">
    <name type="scientific">Campylobacter majalis</name>
    <dbReference type="NCBI Taxonomy" id="2790656"/>
    <lineage>
        <taxon>Bacteria</taxon>
        <taxon>Pseudomonadati</taxon>
        <taxon>Campylobacterota</taxon>
        <taxon>Epsilonproteobacteria</taxon>
        <taxon>Campylobacterales</taxon>
        <taxon>Campylobacteraceae</taxon>
        <taxon>Campylobacter</taxon>
    </lineage>
</organism>
<feature type="binding site" evidence="8">
    <location>
        <position position="240"/>
    </location>
    <ligand>
        <name>L-glutamine</name>
        <dbReference type="ChEBI" id="CHEBI:58359"/>
    </ligand>
</feature>
<comment type="subunit">
    <text evidence="8">Composed of two chains; the small (or glutamine) chain promotes the hydrolysis of glutamine to ammonia, which is used by the large (or ammonia) chain to synthesize carbamoyl phosphate. Tetramer of heterodimers (alpha,beta)4.</text>
</comment>